<dbReference type="Gramene" id="ORUFI01G01990.1">
    <property type="protein sequence ID" value="ORUFI01G01990.1"/>
    <property type="gene ID" value="ORUFI01G01990"/>
</dbReference>
<dbReference type="HOGENOM" id="CLU_3035741_0_0_1"/>
<sequence>MPGDGGAREWFGEVLGSSRTVLARGNREESRNGFKVDSDICGIGTSIWRGFKGGD</sequence>
<proteinExistence type="predicted"/>
<protein>
    <submittedName>
        <fullName evidence="1">Uncharacterized protein</fullName>
    </submittedName>
</protein>
<keyword evidence="2" id="KW-1185">Reference proteome</keyword>
<reference evidence="1" key="2">
    <citation type="submission" date="2015-06" db="UniProtKB">
        <authorList>
            <consortium name="EnsemblPlants"/>
        </authorList>
    </citation>
    <scope>IDENTIFICATION</scope>
</reference>
<dbReference type="Proteomes" id="UP000008022">
    <property type="component" value="Unassembled WGS sequence"/>
</dbReference>
<name>A0A0E0MQX3_ORYRU</name>
<dbReference type="AlphaFoldDB" id="A0A0E0MQX3"/>
<accession>A0A0E0MQX3</accession>
<evidence type="ECO:0000313" key="2">
    <source>
        <dbReference type="Proteomes" id="UP000008022"/>
    </source>
</evidence>
<reference evidence="2" key="1">
    <citation type="submission" date="2013-06" db="EMBL/GenBank/DDBJ databases">
        <authorList>
            <person name="Zhao Q."/>
        </authorList>
    </citation>
    <scope>NUCLEOTIDE SEQUENCE</scope>
    <source>
        <strain evidence="2">cv. W1943</strain>
    </source>
</reference>
<organism evidence="1 2">
    <name type="scientific">Oryza rufipogon</name>
    <name type="common">Brownbeard rice</name>
    <name type="synonym">Asian wild rice</name>
    <dbReference type="NCBI Taxonomy" id="4529"/>
    <lineage>
        <taxon>Eukaryota</taxon>
        <taxon>Viridiplantae</taxon>
        <taxon>Streptophyta</taxon>
        <taxon>Embryophyta</taxon>
        <taxon>Tracheophyta</taxon>
        <taxon>Spermatophyta</taxon>
        <taxon>Magnoliopsida</taxon>
        <taxon>Liliopsida</taxon>
        <taxon>Poales</taxon>
        <taxon>Poaceae</taxon>
        <taxon>BOP clade</taxon>
        <taxon>Oryzoideae</taxon>
        <taxon>Oryzeae</taxon>
        <taxon>Oryzinae</taxon>
        <taxon>Oryza</taxon>
    </lineage>
</organism>
<evidence type="ECO:0000313" key="1">
    <source>
        <dbReference type="EnsemblPlants" id="ORUFI01G01990.1"/>
    </source>
</evidence>
<dbReference type="EnsemblPlants" id="ORUFI01G01990.1">
    <property type="protein sequence ID" value="ORUFI01G01990.1"/>
    <property type="gene ID" value="ORUFI01G01990"/>
</dbReference>